<proteinExistence type="predicted"/>
<sequence length="144" mass="16008">MSIRLHLLVLTSVILPRGHGSSQWPILSFHVVLLYEYDITLTGSGLFAIYFIRYIYKGCDVFVSPYPLYRTSISISLLRFRGCRNDSDHMETPPLIQHGRATRTLGLPTNLACATTMVSLPSATAEDIGSILSAKAVLSCRKFN</sequence>
<feature type="signal peptide" evidence="1">
    <location>
        <begin position="1"/>
        <end position="20"/>
    </location>
</feature>
<accession>A0A0V1K8A4</accession>
<dbReference type="Proteomes" id="UP000054805">
    <property type="component" value="Unassembled WGS sequence"/>
</dbReference>
<reference evidence="4 5" key="1">
    <citation type="submission" date="2015-01" db="EMBL/GenBank/DDBJ databases">
        <title>Evolution of Trichinella species and genotypes.</title>
        <authorList>
            <person name="Korhonen P.K."/>
            <person name="Edoardo P."/>
            <person name="Giuseppe L.R."/>
            <person name="Gasser R.B."/>
        </authorList>
    </citation>
    <scope>NUCLEOTIDE SEQUENCE [LARGE SCALE GENOMIC DNA]</scope>
    <source>
        <strain evidence="3">ISS176</strain>
        <strain evidence="2">ISS588</strain>
    </source>
</reference>
<evidence type="ECO:0000313" key="5">
    <source>
        <dbReference type="Proteomes" id="UP000054826"/>
    </source>
</evidence>
<keyword evidence="4" id="KW-1185">Reference proteome</keyword>
<evidence type="ECO:0000313" key="3">
    <source>
        <dbReference type="EMBL" id="KRZ43444.1"/>
    </source>
</evidence>
<feature type="chain" id="PRO_5010443163" description="Secreted protein" evidence="1">
    <location>
        <begin position="21"/>
        <end position="144"/>
    </location>
</feature>
<dbReference type="Proteomes" id="UP000054826">
    <property type="component" value="Unassembled WGS sequence"/>
</dbReference>
<evidence type="ECO:0000313" key="4">
    <source>
        <dbReference type="Proteomes" id="UP000054805"/>
    </source>
</evidence>
<comment type="caution">
    <text evidence="3">The sequence shown here is derived from an EMBL/GenBank/DDBJ whole genome shotgun (WGS) entry which is preliminary data.</text>
</comment>
<dbReference type="EMBL" id="JYDS01000321">
    <property type="protein sequence ID" value="KRZ14329.1"/>
    <property type="molecule type" value="Genomic_DNA"/>
</dbReference>
<organism evidence="3 5">
    <name type="scientific">Trichinella pseudospiralis</name>
    <name type="common">Parasitic roundworm</name>
    <dbReference type="NCBI Taxonomy" id="6337"/>
    <lineage>
        <taxon>Eukaryota</taxon>
        <taxon>Metazoa</taxon>
        <taxon>Ecdysozoa</taxon>
        <taxon>Nematoda</taxon>
        <taxon>Enoplea</taxon>
        <taxon>Dorylaimia</taxon>
        <taxon>Trichinellida</taxon>
        <taxon>Trichinellidae</taxon>
        <taxon>Trichinella</taxon>
    </lineage>
</organism>
<evidence type="ECO:0008006" key="6">
    <source>
        <dbReference type="Google" id="ProtNLM"/>
    </source>
</evidence>
<evidence type="ECO:0000313" key="2">
    <source>
        <dbReference type="EMBL" id="KRZ14329.1"/>
    </source>
</evidence>
<evidence type="ECO:0000256" key="1">
    <source>
        <dbReference type="SAM" id="SignalP"/>
    </source>
</evidence>
<keyword evidence="1" id="KW-0732">Signal</keyword>
<dbReference type="EMBL" id="JYDV01000010">
    <property type="protein sequence ID" value="KRZ43444.1"/>
    <property type="molecule type" value="Genomic_DNA"/>
</dbReference>
<protein>
    <recommendedName>
        <fullName evidence="6">Secreted protein</fullName>
    </recommendedName>
</protein>
<name>A0A0V1K8A4_TRIPS</name>
<dbReference type="AlphaFoldDB" id="A0A0V1K8A4"/>
<gene>
    <name evidence="2" type="ORF">T4B_668</name>
    <name evidence="3" type="ORF">T4C_10511</name>
</gene>